<name>A0A2U3LAY0_9BACT</name>
<dbReference type="Proteomes" id="UP000238701">
    <property type="component" value="Unassembled WGS sequence"/>
</dbReference>
<dbReference type="PANTHER" id="PTHR35024">
    <property type="entry name" value="HYPOTHETICAL CYTOSOLIC PROTEIN"/>
    <property type="match status" value="1"/>
</dbReference>
<dbReference type="InterPro" id="IPR007607">
    <property type="entry name" value="BacA/B"/>
</dbReference>
<dbReference type="Pfam" id="PF04519">
    <property type="entry name" value="Bactofilin"/>
    <property type="match status" value="1"/>
</dbReference>
<comment type="similarity">
    <text evidence="1">Belongs to the bactofilin family.</text>
</comment>
<evidence type="ECO:0000256" key="2">
    <source>
        <dbReference type="SAM" id="MobiDB-lite"/>
    </source>
</evidence>
<evidence type="ECO:0000256" key="1">
    <source>
        <dbReference type="ARBA" id="ARBA00044755"/>
    </source>
</evidence>
<evidence type="ECO:0000313" key="3">
    <source>
        <dbReference type="EMBL" id="SPF48879.1"/>
    </source>
</evidence>
<dbReference type="PANTHER" id="PTHR35024:SF4">
    <property type="entry name" value="POLYMER-FORMING CYTOSKELETAL PROTEIN"/>
    <property type="match status" value="1"/>
</dbReference>
<gene>
    <name evidence="3" type="ORF">SBA1_90015</name>
</gene>
<feature type="region of interest" description="Disordered" evidence="2">
    <location>
        <begin position="139"/>
        <end position="162"/>
    </location>
</feature>
<dbReference type="AlphaFoldDB" id="A0A2U3LAY0"/>
<dbReference type="EMBL" id="OMOD01000188">
    <property type="protein sequence ID" value="SPF48879.1"/>
    <property type="molecule type" value="Genomic_DNA"/>
</dbReference>
<sequence length="162" mass="16828">MLQSSENSFSLKSAIPASNPNTFNQVKTVTAPVDQATIGRTLVIKGEVTGSEALYIDGRIEGKIIMPESRVTIGRNGKVDASIHAREVVIMGKVNGNIECSDRVDIRAEGSVSGDISTARISVEDGAALKGGIQVHAEPHKQGHAQAKPAEAAKALAATASA</sequence>
<protein>
    <recommendedName>
        <fullName evidence="5">Cell shape determination protein CcmA</fullName>
    </recommendedName>
</protein>
<evidence type="ECO:0008006" key="5">
    <source>
        <dbReference type="Google" id="ProtNLM"/>
    </source>
</evidence>
<organism evidence="3 4">
    <name type="scientific">Candidatus Sulfotelmatobacter kueseliae</name>
    <dbReference type="NCBI Taxonomy" id="2042962"/>
    <lineage>
        <taxon>Bacteria</taxon>
        <taxon>Pseudomonadati</taxon>
        <taxon>Acidobacteriota</taxon>
        <taxon>Terriglobia</taxon>
        <taxon>Terriglobales</taxon>
        <taxon>Candidatus Korobacteraceae</taxon>
        <taxon>Candidatus Sulfotelmatobacter</taxon>
    </lineage>
</organism>
<proteinExistence type="inferred from homology"/>
<evidence type="ECO:0000313" key="4">
    <source>
        <dbReference type="Proteomes" id="UP000238701"/>
    </source>
</evidence>
<dbReference type="OrthoDB" id="129332at2"/>
<accession>A0A2U3LAY0</accession>
<reference evidence="4" key="1">
    <citation type="submission" date="2018-02" db="EMBL/GenBank/DDBJ databases">
        <authorList>
            <person name="Hausmann B."/>
        </authorList>
    </citation>
    <scope>NUCLEOTIDE SEQUENCE [LARGE SCALE GENOMIC DNA]</scope>
    <source>
        <strain evidence="4">Peat soil MAG SbA1</strain>
    </source>
</reference>
<feature type="compositionally biased region" description="Low complexity" evidence="2">
    <location>
        <begin position="145"/>
        <end position="162"/>
    </location>
</feature>